<dbReference type="PANTHER" id="PTHR48438:SF1">
    <property type="entry name" value="ALPHA-(1,3)-FUCOSYLTRANSFERASE C-RELATED"/>
    <property type="match status" value="1"/>
</dbReference>
<dbReference type="Proteomes" id="UP000085678">
    <property type="component" value="Unplaced"/>
</dbReference>
<evidence type="ECO:0000256" key="4">
    <source>
        <dbReference type="ARBA" id="ARBA00022676"/>
    </source>
</evidence>
<name>A0A1S3H185_LINAN</name>
<dbReference type="GO" id="GO:0000139">
    <property type="term" value="C:Golgi membrane"/>
    <property type="evidence" value="ECO:0007669"/>
    <property type="project" value="UniProtKB-SubCell"/>
</dbReference>
<keyword evidence="10 12" id="KW-0472">Membrane</keyword>
<dbReference type="UniPathway" id="UPA00378"/>
<keyword evidence="11" id="KW-0325">Glycoprotein</keyword>
<dbReference type="InterPro" id="IPR055270">
    <property type="entry name" value="Glyco_tran_10_C"/>
</dbReference>
<evidence type="ECO:0000256" key="7">
    <source>
        <dbReference type="ARBA" id="ARBA00022968"/>
    </source>
</evidence>
<evidence type="ECO:0000256" key="2">
    <source>
        <dbReference type="ARBA" id="ARBA00004922"/>
    </source>
</evidence>
<feature type="domain" description="Fucosyltransferase C-terminal" evidence="13">
    <location>
        <begin position="221"/>
        <end position="384"/>
    </location>
</feature>
<keyword evidence="5 12" id="KW-0808">Transferase</keyword>
<dbReference type="Pfam" id="PF00852">
    <property type="entry name" value="Glyco_transf_10"/>
    <property type="match status" value="1"/>
</dbReference>
<dbReference type="SUPFAM" id="SSF53756">
    <property type="entry name" value="UDP-Glycosyltransferase/glycogen phosphorylase"/>
    <property type="match status" value="1"/>
</dbReference>
<evidence type="ECO:0000259" key="13">
    <source>
        <dbReference type="Pfam" id="PF00852"/>
    </source>
</evidence>
<keyword evidence="7" id="KW-0735">Signal-anchor</keyword>
<evidence type="ECO:0000256" key="3">
    <source>
        <dbReference type="ARBA" id="ARBA00008919"/>
    </source>
</evidence>
<accession>A0A1S3H185</accession>
<keyword evidence="15" id="KW-1185">Reference proteome</keyword>
<dbReference type="RefSeq" id="XP_013378904.1">
    <property type="nucleotide sequence ID" value="XM_013523450.1"/>
</dbReference>
<evidence type="ECO:0000313" key="16">
    <source>
        <dbReference type="RefSeq" id="XP_013378904.1"/>
    </source>
</evidence>
<dbReference type="GO" id="GO:0008417">
    <property type="term" value="F:fucosyltransferase activity"/>
    <property type="evidence" value="ECO:0007669"/>
    <property type="project" value="InterPro"/>
</dbReference>
<dbReference type="InterPro" id="IPR038577">
    <property type="entry name" value="GT10-like_C_sf"/>
</dbReference>
<dbReference type="GeneID" id="106150572"/>
<keyword evidence="8 12" id="KW-1133">Transmembrane helix</keyword>
<protein>
    <recommendedName>
        <fullName evidence="12">Fucosyltransferase</fullName>
        <ecNumber evidence="12">2.4.1.-</ecNumber>
    </recommendedName>
</protein>
<dbReference type="InParanoid" id="A0A1S3H185"/>
<reference evidence="16" key="1">
    <citation type="submission" date="2025-08" db="UniProtKB">
        <authorList>
            <consortium name="RefSeq"/>
        </authorList>
    </citation>
    <scope>IDENTIFICATION</scope>
    <source>
        <tissue evidence="16">Gonads</tissue>
    </source>
</reference>
<dbReference type="Gene3D" id="3.40.50.11660">
    <property type="entry name" value="Glycosyl transferase family 10, C-terminal domain"/>
    <property type="match status" value="1"/>
</dbReference>
<dbReference type="FunFam" id="3.40.50.11660:FF:000004">
    <property type="entry name" value="Glycoprotein 3-alpha-L-fucosyltransferase A"/>
    <property type="match status" value="1"/>
</dbReference>
<keyword evidence="9 12" id="KW-0333">Golgi apparatus</keyword>
<evidence type="ECO:0000313" key="15">
    <source>
        <dbReference type="Proteomes" id="UP000085678"/>
    </source>
</evidence>
<organism evidence="15 16">
    <name type="scientific">Lingula anatina</name>
    <name type="common">Brachiopod</name>
    <name type="synonym">Lingula unguis</name>
    <dbReference type="NCBI Taxonomy" id="7574"/>
    <lineage>
        <taxon>Eukaryota</taxon>
        <taxon>Metazoa</taxon>
        <taxon>Spiralia</taxon>
        <taxon>Lophotrochozoa</taxon>
        <taxon>Brachiopoda</taxon>
        <taxon>Linguliformea</taxon>
        <taxon>Lingulata</taxon>
        <taxon>Lingulida</taxon>
        <taxon>Linguloidea</taxon>
        <taxon>Lingulidae</taxon>
        <taxon>Lingula</taxon>
    </lineage>
</organism>
<sequence length="413" mass="47122">MVDISGTTAYSKTTEHVPCSTRAKKACRILAYTIIIAFAITTLFSFVKLSDFFAKIRVSIPYPKIVAKSRLQERQKTTYSPAGVIPATSNKPKVILSWPPGPGWDFMHLRDCAKPVFKSIGCKVDNCIYTEKKSLADKSDAIVFIGRSLGSKPKKLPHQRWIWVTLESSCHTEAAETGGVWAGMFNWTISFRRDSTFFLPYGHAKKRSTPLTKIFTKIALKKTKKVAWMVSDCGTRGQRERYVSELKKYISVDVYGACGPFKCSKLDNEKCLDIISRDYKFYLSFENSISTDYVTEKFWKMFDLDIVTVTRGPANYSRAGIKPEWHINTNDFKSPKDLADYLKYLDRNVTAYVKYLEWKNQYVGLFPKADVYCDLCAKLNDPSEPVTWYPPGQLAKWFIDGHCIPPNDLNFNS</sequence>
<evidence type="ECO:0000256" key="12">
    <source>
        <dbReference type="RuleBase" id="RU003832"/>
    </source>
</evidence>
<comment type="subcellular location">
    <subcellularLocation>
        <location evidence="1">Golgi apparatus membrane</location>
        <topology evidence="1">Single-pass type II membrane protein</topology>
    </subcellularLocation>
    <subcellularLocation>
        <location evidence="12">Golgi apparatus</location>
        <location evidence="12">Golgi stack membrane</location>
        <topology evidence="12">Single-pass type II membrane protein</topology>
    </subcellularLocation>
</comment>
<keyword evidence="6 12" id="KW-0812">Transmembrane</keyword>
<proteinExistence type="inferred from homology"/>
<dbReference type="InterPro" id="IPR001503">
    <property type="entry name" value="Glyco_trans_10"/>
</dbReference>
<evidence type="ECO:0000256" key="5">
    <source>
        <dbReference type="ARBA" id="ARBA00022679"/>
    </source>
</evidence>
<evidence type="ECO:0000259" key="14">
    <source>
        <dbReference type="Pfam" id="PF17039"/>
    </source>
</evidence>
<evidence type="ECO:0000256" key="1">
    <source>
        <dbReference type="ARBA" id="ARBA00004323"/>
    </source>
</evidence>
<dbReference type="EC" id="2.4.1.-" evidence="12"/>
<dbReference type="PANTHER" id="PTHR48438">
    <property type="entry name" value="ALPHA-(1,3)-FUCOSYLTRANSFERASE C-RELATED"/>
    <property type="match status" value="1"/>
</dbReference>
<comment type="pathway">
    <text evidence="2">Protein modification; protein glycosylation.</text>
</comment>
<dbReference type="GO" id="GO:0032580">
    <property type="term" value="C:Golgi cisterna membrane"/>
    <property type="evidence" value="ECO:0007669"/>
    <property type="project" value="UniProtKB-SubCell"/>
</dbReference>
<comment type="similarity">
    <text evidence="3 12">Belongs to the glycosyltransferase 10 family.</text>
</comment>
<dbReference type="OrthoDB" id="427096at2759"/>
<dbReference type="STRING" id="7574.A0A1S3H185"/>
<feature type="domain" description="Fucosyltransferase N-terminal" evidence="14">
    <location>
        <begin position="91"/>
        <end position="202"/>
    </location>
</feature>
<evidence type="ECO:0000256" key="8">
    <source>
        <dbReference type="ARBA" id="ARBA00022989"/>
    </source>
</evidence>
<feature type="transmembrane region" description="Helical" evidence="12">
    <location>
        <begin position="29"/>
        <end position="47"/>
    </location>
</feature>
<keyword evidence="4 12" id="KW-0328">Glycosyltransferase</keyword>
<dbReference type="Pfam" id="PF17039">
    <property type="entry name" value="Glyco_tran_10_N"/>
    <property type="match status" value="1"/>
</dbReference>
<dbReference type="AlphaFoldDB" id="A0A1S3H185"/>
<evidence type="ECO:0000256" key="9">
    <source>
        <dbReference type="ARBA" id="ARBA00023034"/>
    </source>
</evidence>
<dbReference type="KEGG" id="lak:106150572"/>
<gene>
    <name evidence="16" type="primary">LOC106150572</name>
</gene>
<evidence type="ECO:0000256" key="6">
    <source>
        <dbReference type="ARBA" id="ARBA00022692"/>
    </source>
</evidence>
<dbReference type="InterPro" id="IPR031481">
    <property type="entry name" value="Glyco_tran_10_N"/>
</dbReference>
<evidence type="ECO:0000256" key="11">
    <source>
        <dbReference type="ARBA" id="ARBA00023180"/>
    </source>
</evidence>
<evidence type="ECO:0000256" key="10">
    <source>
        <dbReference type="ARBA" id="ARBA00023136"/>
    </source>
</evidence>